<dbReference type="Proteomes" id="UP001515480">
    <property type="component" value="Unassembled WGS sequence"/>
</dbReference>
<dbReference type="PANTHER" id="PTHR12461">
    <property type="entry name" value="HYPOXIA-INDUCIBLE FACTOR 1 ALPHA INHIBITOR-RELATED"/>
    <property type="match status" value="1"/>
</dbReference>
<organism evidence="4 5">
    <name type="scientific">Prymnesium parvum</name>
    <name type="common">Toxic golden alga</name>
    <dbReference type="NCBI Taxonomy" id="97485"/>
    <lineage>
        <taxon>Eukaryota</taxon>
        <taxon>Haptista</taxon>
        <taxon>Haptophyta</taxon>
        <taxon>Prymnesiophyceae</taxon>
        <taxon>Prymnesiales</taxon>
        <taxon>Prymnesiaceae</taxon>
        <taxon>Prymnesium</taxon>
    </lineage>
</organism>
<dbReference type="Pfam" id="PF13621">
    <property type="entry name" value="Cupin_8"/>
    <property type="match status" value="1"/>
</dbReference>
<keyword evidence="5" id="KW-1185">Reference proteome</keyword>
<accession>A0AB34IYW4</accession>
<evidence type="ECO:0000313" key="4">
    <source>
        <dbReference type="EMBL" id="KAL1510598.1"/>
    </source>
</evidence>
<dbReference type="Pfam" id="PF13432">
    <property type="entry name" value="TPR_16"/>
    <property type="match status" value="2"/>
</dbReference>
<dbReference type="InterPro" id="IPR003347">
    <property type="entry name" value="JmjC_dom"/>
</dbReference>
<protein>
    <recommendedName>
        <fullName evidence="3">JmjC domain-containing protein</fullName>
    </recommendedName>
</protein>
<dbReference type="PANTHER" id="PTHR12461:SF105">
    <property type="entry name" value="HYPOXIA-INDUCIBLE FACTOR 1-ALPHA INHIBITOR"/>
    <property type="match status" value="1"/>
</dbReference>
<name>A0AB34IYW4_PRYPA</name>
<sequence length="504" mass="53079">MEWRPCPLAHSTAGLLEAAMPAVLQGLVPPPHSFLAAALAGNETVRVDVTPSREAPLKLRRNATLVKPAHRLLPLQHALALLRSRRRAYEAYVRHLELRTPRTAALRAELPLRAVFDLAGAQVEAANLWLGDGGVSSPLHYDGLDNLLVQLAGEKRVRLLPPEAFPQLGYRPYHEHQFVFDEKLQAFAGHEPSGHGAMVENHADVDVLSDVRGEAAGGECVRAEAAVSAQGLECVLREGQTLFLPALWSHAVLSSPHPASSSPAAGLNVAVNVWFIRGTHSFSRALAAQPAWSEAHFCHAEALHKTGRLAEAAAAYERSLALRPAYFDAQHNLASLRLAAADAAAAADAFGRACALRPADSRCLVNWGIALARGGRLGEAAAAHAAAIALAPDEPRAWKALGNARAREGRLGEAADALRAALRLAPADASVYNSLGVALDEAGRGAEAVAALRAAVELDPASDKARANLEMAVARGVEGEGASKLASSKLAHHVGPPAANGKVE</sequence>
<dbReference type="InterPro" id="IPR011990">
    <property type="entry name" value="TPR-like_helical_dom_sf"/>
</dbReference>
<feature type="repeat" description="TPR" evidence="1">
    <location>
        <begin position="429"/>
        <end position="462"/>
    </location>
</feature>
<dbReference type="InterPro" id="IPR019734">
    <property type="entry name" value="TPR_rpt"/>
</dbReference>
<keyword evidence="1" id="KW-0802">TPR repeat</keyword>
<dbReference type="Gene3D" id="2.60.120.10">
    <property type="entry name" value="Jelly Rolls"/>
    <property type="match status" value="1"/>
</dbReference>
<feature type="region of interest" description="Disordered" evidence="2">
    <location>
        <begin position="484"/>
        <end position="504"/>
    </location>
</feature>
<dbReference type="InterPro" id="IPR041667">
    <property type="entry name" value="Cupin_8"/>
</dbReference>
<dbReference type="InterPro" id="IPR014710">
    <property type="entry name" value="RmlC-like_jellyroll"/>
</dbReference>
<dbReference type="AlphaFoldDB" id="A0AB34IYW4"/>
<dbReference type="SMART" id="SM00028">
    <property type="entry name" value="TPR"/>
    <property type="match status" value="5"/>
</dbReference>
<dbReference type="Gene3D" id="1.25.40.10">
    <property type="entry name" value="Tetratricopeptide repeat domain"/>
    <property type="match status" value="3"/>
</dbReference>
<feature type="repeat" description="TPR" evidence="1">
    <location>
        <begin position="395"/>
        <end position="428"/>
    </location>
</feature>
<proteinExistence type="predicted"/>
<comment type="caution">
    <text evidence="4">The sequence shown here is derived from an EMBL/GenBank/DDBJ whole genome shotgun (WGS) entry which is preliminary data.</text>
</comment>
<reference evidence="4 5" key="1">
    <citation type="journal article" date="2024" name="Science">
        <title>Giant polyketide synthase enzymes in the biosynthesis of giant marine polyether toxins.</title>
        <authorList>
            <person name="Fallon T.R."/>
            <person name="Shende V.V."/>
            <person name="Wierzbicki I.H."/>
            <person name="Pendleton A.L."/>
            <person name="Watervoot N.F."/>
            <person name="Auber R.P."/>
            <person name="Gonzalez D.J."/>
            <person name="Wisecaver J.H."/>
            <person name="Moore B.S."/>
        </authorList>
    </citation>
    <scope>NUCLEOTIDE SEQUENCE [LARGE SCALE GENOMIC DNA]</scope>
    <source>
        <strain evidence="4 5">12B1</strain>
    </source>
</reference>
<gene>
    <name evidence="4" type="ORF">AB1Y20_006899</name>
</gene>
<dbReference type="EMBL" id="JBGBPQ010000015">
    <property type="protein sequence ID" value="KAL1510598.1"/>
    <property type="molecule type" value="Genomic_DNA"/>
</dbReference>
<evidence type="ECO:0000256" key="2">
    <source>
        <dbReference type="SAM" id="MobiDB-lite"/>
    </source>
</evidence>
<dbReference type="SUPFAM" id="SSF48452">
    <property type="entry name" value="TPR-like"/>
    <property type="match status" value="1"/>
</dbReference>
<evidence type="ECO:0000313" key="5">
    <source>
        <dbReference type="Proteomes" id="UP001515480"/>
    </source>
</evidence>
<dbReference type="PROSITE" id="PS50005">
    <property type="entry name" value="TPR"/>
    <property type="match status" value="3"/>
</dbReference>
<dbReference type="SUPFAM" id="SSF51197">
    <property type="entry name" value="Clavaminate synthase-like"/>
    <property type="match status" value="1"/>
</dbReference>
<dbReference type="PROSITE" id="PS51184">
    <property type="entry name" value="JMJC"/>
    <property type="match status" value="1"/>
</dbReference>
<dbReference type="SMART" id="SM00558">
    <property type="entry name" value="JmjC"/>
    <property type="match status" value="1"/>
</dbReference>
<feature type="domain" description="JmjC" evidence="3">
    <location>
        <begin position="99"/>
        <end position="290"/>
    </location>
</feature>
<feature type="repeat" description="TPR" evidence="1">
    <location>
        <begin position="293"/>
        <end position="326"/>
    </location>
</feature>
<evidence type="ECO:0000259" key="3">
    <source>
        <dbReference type="PROSITE" id="PS51184"/>
    </source>
</evidence>
<evidence type="ECO:0000256" key="1">
    <source>
        <dbReference type="PROSITE-ProRule" id="PRU00339"/>
    </source>
</evidence>